<name>A9P036_PICSI</name>
<dbReference type="EMBL" id="EF086991">
    <property type="protein sequence ID" value="ABK26247.1"/>
    <property type="molecule type" value="mRNA"/>
</dbReference>
<evidence type="ECO:0000313" key="1">
    <source>
        <dbReference type="EMBL" id="ABK26247.1"/>
    </source>
</evidence>
<dbReference type="PANTHER" id="PTHR33872:SF7">
    <property type="entry name" value="OSJNBA0084K11.10-LIKE PROTEIN"/>
    <property type="match status" value="1"/>
</dbReference>
<reference evidence="1" key="1">
    <citation type="journal article" date="2008" name="BMC Genomics">
        <title>A conifer genomics resource of 200,000 spruce (Picea spp.) ESTs and 6,464 high-quality, sequence-finished full-length cDNAs for Sitka spruce (Picea sitchensis).</title>
        <authorList>
            <person name="Ralph S.G."/>
            <person name="Chun H.J."/>
            <person name="Kolosova N."/>
            <person name="Cooper D."/>
            <person name="Oddy C."/>
            <person name="Ritland C.E."/>
            <person name="Kirkpatrick R."/>
            <person name="Moore R."/>
            <person name="Barber S."/>
            <person name="Holt R.A."/>
            <person name="Jones S.J."/>
            <person name="Marra M.A."/>
            <person name="Douglas C.J."/>
            <person name="Ritland K."/>
            <person name="Bohlmann J."/>
        </authorList>
    </citation>
    <scope>NUCLEOTIDE SEQUENCE</scope>
    <source>
        <tissue evidence="1">Green portion of the leader tissue</tissue>
    </source>
</reference>
<organism evidence="1">
    <name type="scientific">Picea sitchensis</name>
    <name type="common">Sitka spruce</name>
    <name type="synonym">Pinus sitchensis</name>
    <dbReference type="NCBI Taxonomy" id="3332"/>
    <lineage>
        <taxon>Eukaryota</taxon>
        <taxon>Viridiplantae</taxon>
        <taxon>Streptophyta</taxon>
        <taxon>Embryophyta</taxon>
        <taxon>Tracheophyta</taxon>
        <taxon>Spermatophyta</taxon>
        <taxon>Pinopsida</taxon>
        <taxon>Pinidae</taxon>
        <taxon>Conifers I</taxon>
        <taxon>Pinales</taxon>
        <taxon>Pinaceae</taxon>
        <taxon>Picea</taxon>
    </lineage>
</organism>
<dbReference type="AlphaFoldDB" id="A9P036"/>
<proteinExistence type="evidence at transcript level"/>
<dbReference type="PANTHER" id="PTHR33872">
    <property type="entry name" value="DNA POLYMERASE EPSILON CATALYTIC SUBUNIT A"/>
    <property type="match status" value="1"/>
</dbReference>
<accession>A9P036</accession>
<protein>
    <submittedName>
        <fullName evidence="1">Uncharacterized protein</fullName>
    </submittedName>
</protein>
<sequence>MGSLMAGWDSPIRDAKQVRLHFNNSMTREEIANYWRAKRIIEEEHLLSAFKSAARIKARTFTAEDYKRFEDSLAEDEKPQMKNTSYKDEETRIGIKDWWTKSNYAYLNQPPLTTIEPAKPKYKYTAQFDIAYLVKAQNDSETGINANPLRVF</sequence>